<comment type="caution">
    <text evidence="1">The sequence shown here is derived from an EMBL/GenBank/DDBJ whole genome shotgun (WGS) entry which is preliminary data.</text>
</comment>
<sequence>MIKTRVTSSSQLLKKIAGFTFMLDNYLKNENYNLDLGERVKSFAPMCPEMLSVQENADHNLNLAGRLFTVTATAMSHISFKKRGTVLPPSLAISACWLMLAKHMRNCLLIQERPTIHAQH</sequence>
<keyword evidence="2" id="KW-1185">Reference proteome</keyword>
<evidence type="ECO:0000313" key="1">
    <source>
        <dbReference type="EMBL" id="KAK4020830.1"/>
    </source>
</evidence>
<evidence type="ECO:0000313" key="2">
    <source>
        <dbReference type="Proteomes" id="UP001234178"/>
    </source>
</evidence>
<dbReference type="EMBL" id="JAOYFB010000036">
    <property type="protein sequence ID" value="KAK4020830.1"/>
    <property type="molecule type" value="Genomic_DNA"/>
</dbReference>
<reference evidence="1 2" key="1">
    <citation type="journal article" date="2023" name="Nucleic Acids Res.">
        <title>The hologenome of Daphnia magna reveals possible DNA methylation and microbiome-mediated evolution of the host genome.</title>
        <authorList>
            <person name="Chaturvedi A."/>
            <person name="Li X."/>
            <person name="Dhandapani V."/>
            <person name="Marshall H."/>
            <person name="Kissane S."/>
            <person name="Cuenca-Cambronero M."/>
            <person name="Asole G."/>
            <person name="Calvet F."/>
            <person name="Ruiz-Romero M."/>
            <person name="Marangio P."/>
            <person name="Guigo R."/>
            <person name="Rago D."/>
            <person name="Mirbahai L."/>
            <person name="Eastwood N."/>
            <person name="Colbourne J.K."/>
            <person name="Zhou J."/>
            <person name="Mallon E."/>
            <person name="Orsini L."/>
        </authorList>
    </citation>
    <scope>NUCLEOTIDE SEQUENCE [LARGE SCALE GENOMIC DNA]</scope>
    <source>
        <strain evidence="1">LRV0_1</strain>
    </source>
</reference>
<protein>
    <submittedName>
        <fullName evidence="1">Uncharacterized protein</fullName>
    </submittedName>
</protein>
<accession>A0ABR0A774</accession>
<name>A0ABR0A774_9CRUS</name>
<organism evidence="1 2">
    <name type="scientific">Daphnia magna</name>
    <dbReference type="NCBI Taxonomy" id="35525"/>
    <lineage>
        <taxon>Eukaryota</taxon>
        <taxon>Metazoa</taxon>
        <taxon>Ecdysozoa</taxon>
        <taxon>Arthropoda</taxon>
        <taxon>Crustacea</taxon>
        <taxon>Branchiopoda</taxon>
        <taxon>Diplostraca</taxon>
        <taxon>Cladocera</taxon>
        <taxon>Anomopoda</taxon>
        <taxon>Daphniidae</taxon>
        <taxon>Daphnia</taxon>
    </lineage>
</organism>
<dbReference type="Proteomes" id="UP001234178">
    <property type="component" value="Unassembled WGS sequence"/>
</dbReference>
<gene>
    <name evidence="1" type="ORF">OUZ56_002775</name>
</gene>
<proteinExistence type="predicted"/>